<dbReference type="Proteomes" id="UP001602245">
    <property type="component" value="Unassembled WGS sequence"/>
</dbReference>
<dbReference type="RefSeq" id="WP_211216791.1">
    <property type="nucleotide sequence ID" value="NZ_JBIAZU010000008.1"/>
</dbReference>
<gene>
    <name evidence="1" type="ORF">ACFY35_44135</name>
</gene>
<reference evidence="1 2" key="1">
    <citation type="submission" date="2024-10" db="EMBL/GenBank/DDBJ databases">
        <title>The Natural Products Discovery Center: Release of the First 8490 Sequenced Strains for Exploring Actinobacteria Biosynthetic Diversity.</title>
        <authorList>
            <person name="Kalkreuter E."/>
            <person name="Kautsar S.A."/>
            <person name="Yang D."/>
            <person name="Bader C.D."/>
            <person name="Teijaro C.N."/>
            <person name="Fluegel L."/>
            <person name="Davis C.M."/>
            <person name="Simpson J.R."/>
            <person name="Lauterbach L."/>
            <person name="Steele A.D."/>
            <person name="Gui C."/>
            <person name="Meng S."/>
            <person name="Li G."/>
            <person name="Viehrig K."/>
            <person name="Ye F."/>
            <person name="Su P."/>
            <person name="Kiefer A.F."/>
            <person name="Nichols A."/>
            <person name="Cepeda A.J."/>
            <person name="Yan W."/>
            <person name="Fan B."/>
            <person name="Jiang Y."/>
            <person name="Adhikari A."/>
            <person name="Zheng C.-J."/>
            <person name="Schuster L."/>
            <person name="Cowan T.M."/>
            <person name="Smanski M.J."/>
            <person name="Chevrette M.G."/>
            <person name="De Carvalho L.P.S."/>
            <person name="Shen B."/>
        </authorList>
    </citation>
    <scope>NUCLEOTIDE SEQUENCE [LARGE SCALE GENOMIC DNA]</scope>
    <source>
        <strain evidence="1 2">NPDC000087</strain>
    </source>
</reference>
<evidence type="ECO:0000313" key="1">
    <source>
        <dbReference type="EMBL" id="MFF5296470.1"/>
    </source>
</evidence>
<protein>
    <submittedName>
        <fullName evidence="1">Uncharacterized protein</fullName>
    </submittedName>
</protein>
<keyword evidence="2" id="KW-1185">Reference proteome</keyword>
<accession>A0ABW6WV73</accession>
<sequence length="121" mass="13155">MDTWRQIIADDEKSWVLFEHGTCVVLTTPGDDLAAQAVSVLRDSGPVHPGTPAADFGTVPLETTPGWVITSHHPDVLTYVSPEEIAQDGDNTPLAAGLYGRSKRDQDAHSLTVIHVEDNRR</sequence>
<organism evidence="1 2">
    <name type="scientific">Paractinoplanes globisporus</name>
    <dbReference type="NCBI Taxonomy" id="113565"/>
    <lineage>
        <taxon>Bacteria</taxon>
        <taxon>Bacillati</taxon>
        <taxon>Actinomycetota</taxon>
        <taxon>Actinomycetes</taxon>
        <taxon>Micromonosporales</taxon>
        <taxon>Micromonosporaceae</taxon>
        <taxon>Paractinoplanes</taxon>
    </lineage>
</organism>
<proteinExistence type="predicted"/>
<evidence type="ECO:0000313" key="2">
    <source>
        <dbReference type="Proteomes" id="UP001602245"/>
    </source>
</evidence>
<comment type="caution">
    <text evidence="1">The sequence shown here is derived from an EMBL/GenBank/DDBJ whole genome shotgun (WGS) entry which is preliminary data.</text>
</comment>
<dbReference type="EMBL" id="JBIAZU010000008">
    <property type="protein sequence ID" value="MFF5296470.1"/>
    <property type="molecule type" value="Genomic_DNA"/>
</dbReference>
<name>A0ABW6WV73_9ACTN</name>